<evidence type="ECO:0000313" key="2">
    <source>
        <dbReference type="Proteomes" id="UP000276133"/>
    </source>
</evidence>
<comment type="caution">
    <text evidence="1">The sequence shown here is derived from an EMBL/GenBank/DDBJ whole genome shotgun (WGS) entry which is preliminary data.</text>
</comment>
<dbReference type="Proteomes" id="UP000276133">
    <property type="component" value="Unassembled WGS sequence"/>
</dbReference>
<protein>
    <submittedName>
        <fullName evidence="1">Uncharacterized protein</fullName>
    </submittedName>
</protein>
<dbReference type="AlphaFoldDB" id="A0A3M7P586"/>
<gene>
    <name evidence="1" type="ORF">BpHYR1_024074</name>
</gene>
<sequence length="68" mass="8109">MLIQPFEGLNINEEVGYIFFNLTNEKMCFQMKSVLYVVVQRSNRVKGLIYEIMEKIWKIGTVECERPF</sequence>
<dbReference type="EMBL" id="REGN01013212">
    <property type="protein sequence ID" value="RMZ94225.1"/>
    <property type="molecule type" value="Genomic_DNA"/>
</dbReference>
<evidence type="ECO:0000313" key="1">
    <source>
        <dbReference type="EMBL" id="RMZ94225.1"/>
    </source>
</evidence>
<keyword evidence="2" id="KW-1185">Reference proteome</keyword>
<name>A0A3M7P586_BRAPC</name>
<organism evidence="1 2">
    <name type="scientific">Brachionus plicatilis</name>
    <name type="common">Marine rotifer</name>
    <name type="synonym">Brachionus muelleri</name>
    <dbReference type="NCBI Taxonomy" id="10195"/>
    <lineage>
        <taxon>Eukaryota</taxon>
        <taxon>Metazoa</taxon>
        <taxon>Spiralia</taxon>
        <taxon>Gnathifera</taxon>
        <taxon>Rotifera</taxon>
        <taxon>Eurotatoria</taxon>
        <taxon>Monogononta</taxon>
        <taxon>Pseudotrocha</taxon>
        <taxon>Ploima</taxon>
        <taxon>Brachionidae</taxon>
        <taxon>Brachionus</taxon>
    </lineage>
</organism>
<reference evidence="1 2" key="1">
    <citation type="journal article" date="2018" name="Sci. Rep.">
        <title>Genomic signatures of local adaptation to the degree of environmental predictability in rotifers.</title>
        <authorList>
            <person name="Franch-Gras L."/>
            <person name="Hahn C."/>
            <person name="Garcia-Roger E.M."/>
            <person name="Carmona M.J."/>
            <person name="Serra M."/>
            <person name="Gomez A."/>
        </authorList>
    </citation>
    <scope>NUCLEOTIDE SEQUENCE [LARGE SCALE GENOMIC DNA]</scope>
    <source>
        <strain evidence="1">HYR1</strain>
    </source>
</reference>
<accession>A0A3M7P586</accession>
<proteinExistence type="predicted"/>